<evidence type="ECO:0000313" key="2">
    <source>
        <dbReference type="Proteomes" id="UP000004095"/>
    </source>
</evidence>
<protein>
    <submittedName>
        <fullName evidence="1">Uncharacterized protein</fullName>
    </submittedName>
</protein>
<reference evidence="1 2" key="1">
    <citation type="submission" date="2007-01" db="EMBL/GenBank/DDBJ databases">
        <authorList>
            <person name="Haygood M."/>
            <person name="Podell S."/>
            <person name="Anderson C."/>
            <person name="Hopkinson B."/>
            <person name="Roe K."/>
            <person name="Barbeau K."/>
            <person name="Gaasterland T."/>
            <person name="Ferriera S."/>
            <person name="Johnson J."/>
            <person name="Kravitz S."/>
            <person name="Beeson K."/>
            <person name="Sutton G."/>
            <person name="Rogers Y.-H."/>
            <person name="Friedman R."/>
            <person name="Frazier M."/>
            <person name="Venter J.C."/>
        </authorList>
    </citation>
    <scope>NUCLEOTIDE SEQUENCE [LARGE SCALE GENOMIC DNA]</scope>
    <source>
        <strain evidence="1 2">ATCC 23134</strain>
    </source>
</reference>
<proteinExistence type="predicted"/>
<sequence length="102" mass="11928">MVLNDVYVKWQEEAPLGSISPDGNKVKLNDSHGYPQELEVIYFTSNDRQVACVGLEGHYYYQVSDKEWLHYEEIPYPDFDKYAFDFTPSSNDVSYKIRATYV</sequence>
<keyword evidence="2" id="KW-1185">Reference proteome</keyword>
<dbReference type="EMBL" id="AAWS01000014">
    <property type="protein sequence ID" value="EAY28651.1"/>
    <property type="molecule type" value="Genomic_DNA"/>
</dbReference>
<organism evidence="1 2">
    <name type="scientific">Microscilla marina ATCC 23134</name>
    <dbReference type="NCBI Taxonomy" id="313606"/>
    <lineage>
        <taxon>Bacteria</taxon>
        <taxon>Pseudomonadati</taxon>
        <taxon>Bacteroidota</taxon>
        <taxon>Cytophagia</taxon>
        <taxon>Cytophagales</taxon>
        <taxon>Microscillaceae</taxon>
        <taxon>Microscilla</taxon>
    </lineage>
</organism>
<name>A1ZL97_MICM2</name>
<dbReference type="RefSeq" id="WP_002697337.1">
    <property type="nucleotide sequence ID" value="NZ_AAWS01000014.1"/>
</dbReference>
<accession>A1ZL97</accession>
<dbReference type="Proteomes" id="UP000004095">
    <property type="component" value="Unassembled WGS sequence"/>
</dbReference>
<dbReference type="AlphaFoldDB" id="A1ZL97"/>
<gene>
    <name evidence="1" type="ORF">M23134_07749</name>
</gene>
<evidence type="ECO:0000313" key="1">
    <source>
        <dbReference type="EMBL" id="EAY28651.1"/>
    </source>
</evidence>
<comment type="caution">
    <text evidence="1">The sequence shown here is derived from an EMBL/GenBank/DDBJ whole genome shotgun (WGS) entry which is preliminary data.</text>
</comment>